<protein>
    <recommendedName>
        <fullName evidence="5">Methyl-accepting transducer domain-containing protein</fullName>
    </recommendedName>
</protein>
<dbReference type="GO" id="GO:0007165">
    <property type="term" value="P:signal transduction"/>
    <property type="evidence" value="ECO:0007669"/>
    <property type="project" value="UniProtKB-KW"/>
</dbReference>
<evidence type="ECO:0000313" key="6">
    <source>
        <dbReference type="EMBL" id="OKL42858.1"/>
    </source>
</evidence>
<dbReference type="GO" id="GO:0016020">
    <property type="term" value="C:membrane"/>
    <property type="evidence" value="ECO:0007669"/>
    <property type="project" value="InterPro"/>
</dbReference>
<dbReference type="Gene3D" id="1.10.287.950">
    <property type="entry name" value="Methyl-accepting chemotaxis protein"/>
    <property type="match status" value="1"/>
</dbReference>
<evidence type="ECO:0000256" key="1">
    <source>
        <dbReference type="ARBA" id="ARBA00023224"/>
    </source>
</evidence>
<dbReference type="InterPro" id="IPR004090">
    <property type="entry name" value="Chemotax_Me-accpt_rcpt"/>
</dbReference>
<dbReference type="GO" id="GO:0004888">
    <property type="term" value="F:transmembrane signaling receptor activity"/>
    <property type="evidence" value="ECO:0007669"/>
    <property type="project" value="InterPro"/>
</dbReference>
<dbReference type="SMART" id="SM00283">
    <property type="entry name" value="MA"/>
    <property type="match status" value="1"/>
</dbReference>
<feature type="compositionally biased region" description="Basic and acidic residues" evidence="4">
    <location>
        <begin position="10"/>
        <end position="21"/>
    </location>
</feature>
<dbReference type="SUPFAM" id="SSF58104">
    <property type="entry name" value="Methyl-accepting chemotaxis protein (MCP) signaling domain"/>
    <property type="match status" value="1"/>
</dbReference>
<keyword evidence="7" id="KW-1185">Reference proteome</keyword>
<dbReference type="AlphaFoldDB" id="A0A1U7JDT6"/>
<dbReference type="RefSeq" id="WP_051269259.1">
    <property type="nucleotide sequence ID" value="NZ_LVVZ01000032.1"/>
</dbReference>
<gene>
    <name evidence="6" type="ORF">A3843_16970</name>
</gene>
<feature type="region of interest" description="Disordered" evidence="4">
    <location>
        <begin position="1"/>
        <end position="24"/>
    </location>
</feature>
<proteinExistence type="inferred from homology"/>
<comment type="caution">
    <text evidence="6">The sequence shown here is derived from an EMBL/GenBank/DDBJ whole genome shotgun (WGS) entry which is preliminary data.</text>
</comment>
<dbReference type="PROSITE" id="PS50111">
    <property type="entry name" value="CHEMOTAXIS_TRANSDUC_2"/>
    <property type="match status" value="1"/>
</dbReference>
<evidence type="ECO:0000256" key="4">
    <source>
        <dbReference type="SAM" id="MobiDB-lite"/>
    </source>
</evidence>
<dbReference type="Proteomes" id="UP000185783">
    <property type="component" value="Unassembled WGS sequence"/>
</dbReference>
<reference evidence="6 7" key="1">
    <citation type="submission" date="2016-03" db="EMBL/GenBank/DDBJ databases">
        <title>Genome sequence of Nesiotobacter sp. nov., a moderately halophilic alphaproteobacterium isolated from the Yellow Sea, China.</title>
        <authorList>
            <person name="Zhang G."/>
            <person name="Zhang R."/>
        </authorList>
    </citation>
    <scope>NUCLEOTIDE SEQUENCE [LARGE SCALE GENOMIC DNA]</scope>
    <source>
        <strain evidence="6 7">WB1-6</strain>
    </source>
</reference>
<evidence type="ECO:0000313" key="7">
    <source>
        <dbReference type="Proteomes" id="UP000185783"/>
    </source>
</evidence>
<comment type="similarity">
    <text evidence="2">Belongs to the methyl-accepting chemotaxis (MCP) protein family.</text>
</comment>
<dbReference type="Pfam" id="PF00015">
    <property type="entry name" value="MCPsignal"/>
    <property type="match status" value="1"/>
</dbReference>
<feature type="domain" description="Methyl-accepting transducer" evidence="5">
    <location>
        <begin position="85"/>
        <end position="314"/>
    </location>
</feature>
<organism evidence="6 7">
    <name type="scientific">Pseudovibrio exalbescens</name>
    <dbReference type="NCBI Taxonomy" id="197461"/>
    <lineage>
        <taxon>Bacteria</taxon>
        <taxon>Pseudomonadati</taxon>
        <taxon>Pseudomonadota</taxon>
        <taxon>Alphaproteobacteria</taxon>
        <taxon>Hyphomicrobiales</taxon>
        <taxon>Stappiaceae</taxon>
        <taxon>Pseudovibrio</taxon>
    </lineage>
</organism>
<dbReference type="EMBL" id="LVVZ01000032">
    <property type="protein sequence ID" value="OKL42858.1"/>
    <property type="molecule type" value="Genomic_DNA"/>
</dbReference>
<name>A0A1U7JDT6_9HYPH</name>
<sequence length="463" mass="50344">MSIQSAWLGRHKDTGGEEHSRGNAVMTNTAWGQVAALLRSLKNAEPLEEGDALPTEIVGLVRDLQSSMDAVDTQTLERTVQYSINASEAMAYTAELSTHVRDTDGWAQTMSTGVEEMESAMAQLAENAKETAEAISHRQSVLIDCEKVTFAAVESNKQIGSAFESMLHASRRLEEAAEKISSFVNTIDALSKQTNLLALNATIEAARAGEAGKGFSVVASEVKSLSGQTQKATDDIRDLIGELQSNLTEVSSNVESVGSHVEVSIQHAEQTAEHITAITHSATDIGLKANETAELLQQQGEANHEIARGVIEIAEHSAKATKALDNVVISVGRSEDIVAHQFDELAGRNISGFILHKAKADHIIWKKKLAELMAGRSQMTPQELNDHHQCGLGKWYDSITSENMRRLPAFQALLPVHEEVHRQGKLCAQRVHVGDRDGALEAYQQMSHASESVLRHIDELIKG</sequence>
<accession>A0A1U7JDT6</accession>
<evidence type="ECO:0000259" key="5">
    <source>
        <dbReference type="PROSITE" id="PS50111"/>
    </source>
</evidence>
<evidence type="ECO:0000256" key="3">
    <source>
        <dbReference type="PROSITE-ProRule" id="PRU00284"/>
    </source>
</evidence>
<dbReference type="STRING" id="197461.A3843_16970"/>
<keyword evidence="1 3" id="KW-0807">Transducer</keyword>
<dbReference type="GO" id="GO:0006935">
    <property type="term" value="P:chemotaxis"/>
    <property type="evidence" value="ECO:0007669"/>
    <property type="project" value="InterPro"/>
</dbReference>
<dbReference type="PANTHER" id="PTHR32089">
    <property type="entry name" value="METHYL-ACCEPTING CHEMOTAXIS PROTEIN MCPB"/>
    <property type="match status" value="1"/>
</dbReference>
<dbReference type="InterPro" id="IPR025991">
    <property type="entry name" value="Chemoreceptor_zinc-bind_dom"/>
</dbReference>
<dbReference type="InterPro" id="IPR004089">
    <property type="entry name" value="MCPsignal_dom"/>
</dbReference>
<evidence type="ECO:0000256" key="2">
    <source>
        <dbReference type="ARBA" id="ARBA00029447"/>
    </source>
</evidence>
<dbReference type="PANTHER" id="PTHR32089:SF112">
    <property type="entry name" value="LYSOZYME-LIKE PROTEIN-RELATED"/>
    <property type="match status" value="1"/>
</dbReference>
<dbReference type="Pfam" id="PF13682">
    <property type="entry name" value="CZB"/>
    <property type="match status" value="1"/>
</dbReference>
<dbReference type="PRINTS" id="PR00260">
    <property type="entry name" value="CHEMTRNSDUCR"/>
</dbReference>
<dbReference type="Gene3D" id="1.20.120.30">
    <property type="entry name" value="Aspartate receptor, ligand-binding domain"/>
    <property type="match status" value="1"/>
</dbReference>